<sequence>MKKILFFAAFFLLSSIAAFSQGTTIGTAEGFCSDTGYDFANTTNAGSAEAGPNYNCLSTVPNPSWFIIKIDEPGDLTLQIEQNSQADFMGAGIDVDFICWGPFTQARIDAIQAGNFSALSIANPNPNEVDCSYSPNAVEELNIGGAQVDEFYLILITNFDNQPGFIRMQELNPGQIGTGSTDCSIVDTALGPNQNVCFGTPVTLDATPTTGTATGYKWFLDTGAGYNEIAGETSAMLVINNNQSGLYKVEVTADGGDVAEDEIEILFFDQPVANAVTNPAYEVCDDNYNGTVSFDLQTLFAPDILGAQDPAIFEVVFFANQADADANTNPLPNPYTNTNATETIYARAHNTVSPLTCNPATTSFTITVNPLPQPVTPVNYELCDDATDGDDTNGFVNSFMLSSKDAEILGLLNPADYSVTYHTSLVGAQTSSTTDVIDKTMPYTNTVNGQTVYIRVENNATNCATTPGIATFVGTFNLVVNPLPIITTPVTLSLCDIDQDGITNFDLTTANTLLSANAANETFTYYPTLADAQGDTNAIPNFNAYPNVTNTNDTVWARVITVNGCYRIGEINLVVSTSTIPIAFTRTYEVCDDFSGTAGSDLDGITTFNFSTVDAEIVSLFPATQALTISHFTSQADAIANTNAIVDISNHRNTGSPNTQQIYTRVVNNVNGTCLYTGTHITLNVDPVPVANGVANLELCDDAVDGDDTNGIVQGFDLESQTATILGTQNPADYTVTYHASATDALNGTSNLSSPYANTTVNNQTIYVRVTNNTTNCYTNHTNFNLIVHPLPVYATTDTVDLKQCDDDTDGFSDFNLTEANIL</sequence>
<reference evidence="2 3" key="1">
    <citation type="submission" date="2023-09" db="EMBL/GenBank/DDBJ databases">
        <title>Novel taxa isolated from Blanes Bay.</title>
        <authorList>
            <person name="Rey-Velasco X."/>
            <person name="Lucena T."/>
        </authorList>
    </citation>
    <scope>NUCLEOTIDE SEQUENCE [LARGE SCALE GENOMIC DNA]</scope>
    <source>
        <strain evidence="2 3">S356</strain>
    </source>
</reference>
<comment type="caution">
    <text evidence="2">The sequence shown here is derived from an EMBL/GenBank/DDBJ whole genome shotgun (WGS) entry which is preliminary data.</text>
</comment>
<proteinExistence type="predicted"/>
<evidence type="ECO:0008006" key="4">
    <source>
        <dbReference type="Google" id="ProtNLM"/>
    </source>
</evidence>
<accession>A0ABU3LK34</accession>
<gene>
    <name evidence="2" type="ORF">RQM59_14350</name>
</gene>
<name>A0ABU3LK34_9FLAO</name>
<keyword evidence="3" id="KW-1185">Reference proteome</keyword>
<evidence type="ECO:0000313" key="3">
    <source>
        <dbReference type="Proteomes" id="UP001257277"/>
    </source>
</evidence>
<feature type="chain" id="PRO_5045096421" description="Ig-like domain-containing protein" evidence="1">
    <location>
        <begin position="21"/>
        <end position="823"/>
    </location>
</feature>
<keyword evidence="1" id="KW-0732">Signal</keyword>
<protein>
    <recommendedName>
        <fullName evidence="4">Ig-like domain-containing protein</fullName>
    </recommendedName>
</protein>
<dbReference type="Proteomes" id="UP001257277">
    <property type="component" value="Unassembled WGS sequence"/>
</dbReference>
<evidence type="ECO:0000256" key="1">
    <source>
        <dbReference type="SAM" id="SignalP"/>
    </source>
</evidence>
<feature type="non-terminal residue" evidence="2">
    <location>
        <position position="823"/>
    </location>
</feature>
<dbReference type="EMBL" id="JAVTTO010000009">
    <property type="protein sequence ID" value="MDT7833559.1"/>
    <property type="molecule type" value="Genomic_DNA"/>
</dbReference>
<evidence type="ECO:0000313" key="2">
    <source>
        <dbReference type="EMBL" id="MDT7833559.1"/>
    </source>
</evidence>
<feature type="signal peptide" evidence="1">
    <location>
        <begin position="1"/>
        <end position="20"/>
    </location>
</feature>
<organism evidence="2 3">
    <name type="scientific">Asprobacillus argus</name>
    <dbReference type="NCBI Taxonomy" id="3076534"/>
    <lineage>
        <taxon>Bacteria</taxon>
        <taxon>Pseudomonadati</taxon>
        <taxon>Bacteroidota</taxon>
        <taxon>Flavobacteriia</taxon>
        <taxon>Flavobacteriales</taxon>
        <taxon>Flavobacteriaceae</taxon>
        <taxon>Asprobacillus</taxon>
    </lineage>
</organism>